<dbReference type="Gene3D" id="3.40.50.720">
    <property type="entry name" value="NAD(P)-binding Rossmann-like Domain"/>
    <property type="match status" value="1"/>
</dbReference>
<dbReference type="InterPro" id="IPR029154">
    <property type="entry name" value="HIBADH-like_NADP-bd"/>
</dbReference>
<evidence type="ECO:0000313" key="6">
    <source>
        <dbReference type="EMBL" id="SAL37096.1"/>
    </source>
</evidence>
<dbReference type="InterPro" id="IPR036291">
    <property type="entry name" value="NAD(P)-bd_dom_sf"/>
</dbReference>
<dbReference type="InterPro" id="IPR006115">
    <property type="entry name" value="6PGDH_NADP-bd"/>
</dbReference>
<sequence length="300" mass="31920">MSRRVGIIGAGLMGLPMSSNWISQGWEVMGFDVDPARRALLAAAGAKVASDMAQVTDFAAFIVVSLPSSAALDTAVDELVRITHREHVIAETSTLAIADKERAAQHFANGSGATLLDCPLIGGAVQAKSATLTVLASGDEAASRVIEPLFAATSRQYRYVGSFGTASRLKFIINHLVGTSTVLIAETMQFAKRAGLDLVLVDDIVRNSPASSGIWQARVPLMLSGIYDDPETKAADLAIPFKDTRIIADFIAQHSAVTPLFDAALDIYRVAQEQDRAHQDAAALFEVFETLNAQRGGPPQ</sequence>
<dbReference type="InterPro" id="IPR015815">
    <property type="entry name" value="HIBADH-related"/>
</dbReference>
<dbReference type="PIRSF" id="PIRSF000103">
    <property type="entry name" value="HIBADH"/>
    <property type="match status" value="1"/>
</dbReference>
<dbReference type="Proteomes" id="UP000054683">
    <property type="component" value="Unassembled WGS sequence"/>
</dbReference>
<evidence type="ECO:0000256" key="1">
    <source>
        <dbReference type="ARBA" id="ARBA00023002"/>
    </source>
</evidence>
<feature type="domain" description="6-phosphogluconate dehydrogenase NADP-binding" evidence="4">
    <location>
        <begin position="4"/>
        <end position="161"/>
    </location>
</feature>
<feature type="domain" description="3-hydroxyisobutyrate dehydrogenase-like NAD-binding" evidence="5">
    <location>
        <begin position="164"/>
        <end position="287"/>
    </location>
</feature>
<dbReference type="SUPFAM" id="SSF51735">
    <property type="entry name" value="NAD(P)-binding Rossmann-fold domains"/>
    <property type="match status" value="1"/>
</dbReference>
<dbReference type="PANTHER" id="PTHR43060">
    <property type="entry name" value="3-HYDROXYISOBUTYRATE DEHYDROGENASE-LIKE 1, MITOCHONDRIAL-RELATED"/>
    <property type="match status" value="1"/>
</dbReference>
<accession>A0A158GYG0</accession>
<keyword evidence="2" id="KW-0520">NAD</keyword>
<evidence type="ECO:0000259" key="5">
    <source>
        <dbReference type="Pfam" id="PF14833"/>
    </source>
</evidence>
<protein>
    <submittedName>
        <fullName evidence="6">6-phosphogluconate dehydrogenase, NAD-binding</fullName>
    </submittedName>
</protein>
<dbReference type="PANTHER" id="PTHR43060:SF15">
    <property type="entry name" value="3-HYDROXYISOBUTYRATE DEHYDROGENASE-LIKE 1, MITOCHONDRIAL-RELATED"/>
    <property type="match status" value="1"/>
</dbReference>
<feature type="active site" evidence="3">
    <location>
        <position position="170"/>
    </location>
</feature>
<dbReference type="RefSeq" id="WP_062086910.1">
    <property type="nucleotide sequence ID" value="NZ_FCOK02000022.1"/>
</dbReference>
<dbReference type="SUPFAM" id="SSF48179">
    <property type="entry name" value="6-phosphogluconate dehydrogenase C-terminal domain-like"/>
    <property type="match status" value="1"/>
</dbReference>
<dbReference type="GO" id="GO:0051287">
    <property type="term" value="F:NAD binding"/>
    <property type="evidence" value="ECO:0007669"/>
    <property type="project" value="InterPro"/>
</dbReference>
<organism evidence="6">
    <name type="scientific">Caballeronia udeis</name>
    <dbReference type="NCBI Taxonomy" id="1232866"/>
    <lineage>
        <taxon>Bacteria</taxon>
        <taxon>Pseudomonadati</taxon>
        <taxon>Pseudomonadota</taxon>
        <taxon>Betaproteobacteria</taxon>
        <taxon>Burkholderiales</taxon>
        <taxon>Burkholderiaceae</taxon>
        <taxon>Caballeronia</taxon>
    </lineage>
</organism>
<dbReference type="Pfam" id="PF14833">
    <property type="entry name" value="NAD_binding_11"/>
    <property type="match status" value="1"/>
</dbReference>
<name>A0A158GYG0_9BURK</name>
<dbReference type="AlphaFoldDB" id="A0A158GYG0"/>
<dbReference type="EMBL" id="FCOK02000022">
    <property type="protein sequence ID" value="SAL37096.1"/>
    <property type="molecule type" value="Genomic_DNA"/>
</dbReference>
<evidence type="ECO:0000256" key="2">
    <source>
        <dbReference type="ARBA" id="ARBA00023027"/>
    </source>
</evidence>
<evidence type="ECO:0000256" key="3">
    <source>
        <dbReference type="PIRSR" id="PIRSR000103-1"/>
    </source>
</evidence>
<dbReference type="InterPro" id="IPR013328">
    <property type="entry name" value="6PGD_dom2"/>
</dbReference>
<keyword evidence="1" id="KW-0560">Oxidoreductase</keyword>
<reference evidence="6" key="1">
    <citation type="submission" date="2016-01" db="EMBL/GenBank/DDBJ databases">
        <authorList>
            <person name="Oliw E.H."/>
        </authorList>
    </citation>
    <scope>NUCLEOTIDE SEQUENCE [LARGE SCALE GENOMIC DNA]</scope>
    <source>
        <strain evidence="6">LMG 27134</strain>
    </source>
</reference>
<proteinExistence type="predicted"/>
<dbReference type="Gene3D" id="1.10.1040.10">
    <property type="entry name" value="N-(1-d-carboxylethyl)-l-norvaline Dehydrogenase, domain 2"/>
    <property type="match status" value="1"/>
</dbReference>
<dbReference type="GO" id="GO:0016491">
    <property type="term" value="F:oxidoreductase activity"/>
    <property type="evidence" value="ECO:0007669"/>
    <property type="project" value="UniProtKB-KW"/>
</dbReference>
<dbReference type="Pfam" id="PF03446">
    <property type="entry name" value="NAD_binding_2"/>
    <property type="match status" value="1"/>
</dbReference>
<evidence type="ECO:0000259" key="4">
    <source>
        <dbReference type="Pfam" id="PF03446"/>
    </source>
</evidence>
<gene>
    <name evidence="6" type="ORF">AWB69_03589</name>
</gene>
<dbReference type="InterPro" id="IPR008927">
    <property type="entry name" value="6-PGluconate_DH-like_C_sf"/>
</dbReference>
<dbReference type="OrthoDB" id="9777604at2"/>
<dbReference type="GO" id="GO:0050661">
    <property type="term" value="F:NADP binding"/>
    <property type="evidence" value="ECO:0007669"/>
    <property type="project" value="InterPro"/>
</dbReference>